<protein>
    <recommendedName>
        <fullName evidence="2">RING-type E3 ubiquitin transferase</fullName>
        <ecNumber evidence="2">2.3.2.27</ecNumber>
    </recommendedName>
</protein>
<keyword evidence="11" id="KW-1185">Reference proteome</keyword>
<keyword evidence="6" id="KW-0833">Ubl conjugation pathway</keyword>
<organism evidence="10 11">
    <name type="scientific">Fraxinus pennsylvanica</name>
    <dbReference type="NCBI Taxonomy" id="56036"/>
    <lineage>
        <taxon>Eukaryota</taxon>
        <taxon>Viridiplantae</taxon>
        <taxon>Streptophyta</taxon>
        <taxon>Embryophyta</taxon>
        <taxon>Tracheophyta</taxon>
        <taxon>Spermatophyta</taxon>
        <taxon>Magnoliopsida</taxon>
        <taxon>eudicotyledons</taxon>
        <taxon>Gunneridae</taxon>
        <taxon>Pentapetalae</taxon>
        <taxon>asterids</taxon>
        <taxon>lamiids</taxon>
        <taxon>Lamiales</taxon>
        <taxon>Oleaceae</taxon>
        <taxon>Oleeae</taxon>
        <taxon>Fraxinus</taxon>
    </lineage>
</organism>
<feature type="region of interest" description="Disordered" evidence="8">
    <location>
        <begin position="101"/>
        <end position="153"/>
    </location>
</feature>
<gene>
    <name evidence="10" type="ORF">FPE_LOCUS30173</name>
</gene>
<name>A0AAD2EB14_9LAMI</name>
<reference evidence="10" key="1">
    <citation type="submission" date="2023-05" db="EMBL/GenBank/DDBJ databases">
        <authorList>
            <person name="Huff M."/>
        </authorList>
    </citation>
    <scope>NUCLEOTIDE SEQUENCE</scope>
</reference>
<feature type="compositionally biased region" description="Gly residues" evidence="8">
    <location>
        <begin position="131"/>
        <end position="142"/>
    </location>
</feature>
<evidence type="ECO:0000256" key="8">
    <source>
        <dbReference type="SAM" id="MobiDB-lite"/>
    </source>
</evidence>
<keyword evidence="7" id="KW-0862">Zinc</keyword>
<accession>A0AAD2EB14</accession>
<dbReference type="AlphaFoldDB" id="A0AAD2EB14"/>
<evidence type="ECO:0000313" key="10">
    <source>
        <dbReference type="EMBL" id="CAI9782743.1"/>
    </source>
</evidence>
<feature type="compositionally biased region" description="Polar residues" evidence="8">
    <location>
        <begin position="143"/>
        <end position="153"/>
    </location>
</feature>
<evidence type="ECO:0000259" key="9">
    <source>
        <dbReference type="Pfam" id="PF14369"/>
    </source>
</evidence>
<sequence length="153" mass="16824">MPLKDSTETKMGCQERRGGSDPNLLQYWCYHCDKRVSIETLVDLHDVICYECKNGFVELIYDVIIPLPADVLTHVSSDPIDDPSFVNQFIQVLRLIAEATREEDAPPQPSFEHANPSDDDSLRIELDGWVDDGGGGGGGGGVATTTPRSFVID</sequence>
<dbReference type="Pfam" id="PF14369">
    <property type="entry name" value="Zn_ribbon_19"/>
    <property type="match status" value="1"/>
</dbReference>
<evidence type="ECO:0000313" key="11">
    <source>
        <dbReference type="Proteomes" id="UP000834106"/>
    </source>
</evidence>
<keyword evidence="4" id="KW-0479">Metal-binding</keyword>
<evidence type="ECO:0000256" key="3">
    <source>
        <dbReference type="ARBA" id="ARBA00022679"/>
    </source>
</evidence>
<keyword evidence="5" id="KW-0863">Zinc-finger</keyword>
<evidence type="ECO:0000256" key="2">
    <source>
        <dbReference type="ARBA" id="ARBA00012483"/>
    </source>
</evidence>
<evidence type="ECO:0000256" key="7">
    <source>
        <dbReference type="ARBA" id="ARBA00022833"/>
    </source>
</evidence>
<dbReference type="GO" id="GO:0061630">
    <property type="term" value="F:ubiquitin protein ligase activity"/>
    <property type="evidence" value="ECO:0007669"/>
    <property type="project" value="UniProtKB-EC"/>
</dbReference>
<dbReference type="EMBL" id="OU503054">
    <property type="protein sequence ID" value="CAI9782743.1"/>
    <property type="molecule type" value="Genomic_DNA"/>
</dbReference>
<evidence type="ECO:0000256" key="5">
    <source>
        <dbReference type="ARBA" id="ARBA00022771"/>
    </source>
</evidence>
<feature type="domain" description="E3 ubiquitin-protein ligase RNF126-like zinc-ribbon" evidence="9">
    <location>
        <begin position="26"/>
        <end position="60"/>
    </location>
</feature>
<dbReference type="Proteomes" id="UP000834106">
    <property type="component" value="Chromosome 19"/>
</dbReference>
<dbReference type="EC" id="2.3.2.27" evidence="2"/>
<keyword evidence="3" id="KW-0808">Transferase</keyword>
<dbReference type="InterPro" id="IPR039525">
    <property type="entry name" value="RNF126-like_zinc-ribbon"/>
</dbReference>
<comment type="catalytic activity">
    <reaction evidence="1">
        <text>S-ubiquitinyl-[E2 ubiquitin-conjugating enzyme]-L-cysteine + [acceptor protein]-L-lysine = [E2 ubiquitin-conjugating enzyme]-L-cysteine + N(6)-ubiquitinyl-[acceptor protein]-L-lysine.</text>
        <dbReference type="EC" id="2.3.2.27"/>
    </reaction>
</comment>
<evidence type="ECO:0000256" key="1">
    <source>
        <dbReference type="ARBA" id="ARBA00000900"/>
    </source>
</evidence>
<dbReference type="GO" id="GO:0008270">
    <property type="term" value="F:zinc ion binding"/>
    <property type="evidence" value="ECO:0007669"/>
    <property type="project" value="UniProtKB-KW"/>
</dbReference>
<proteinExistence type="predicted"/>
<evidence type="ECO:0000256" key="6">
    <source>
        <dbReference type="ARBA" id="ARBA00022786"/>
    </source>
</evidence>
<evidence type="ECO:0000256" key="4">
    <source>
        <dbReference type="ARBA" id="ARBA00022723"/>
    </source>
</evidence>